<proteinExistence type="predicted"/>
<name>A0AAN9I3F7_CLITE</name>
<dbReference type="AlphaFoldDB" id="A0AAN9I3F7"/>
<dbReference type="EMBL" id="JAYKXN010000008">
    <property type="protein sequence ID" value="KAK7264487.1"/>
    <property type="molecule type" value="Genomic_DNA"/>
</dbReference>
<dbReference type="Proteomes" id="UP001359559">
    <property type="component" value="Unassembled WGS sequence"/>
</dbReference>
<accession>A0AAN9I3F7</accession>
<comment type="caution">
    <text evidence="1">The sequence shown here is derived from an EMBL/GenBank/DDBJ whole genome shotgun (WGS) entry which is preliminary data.</text>
</comment>
<evidence type="ECO:0000313" key="1">
    <source>
        <dbReference type="EMBL" id="KAK7264487.1"/>
    </source>
</evidence>
<keyword evidence="2" id="KW-1185">Reference proteome</keyword>
<gene>
    <name evidence="1" type="ORF">RJT34_32096</name>
</gene>
<evidence type="ECO:0000313" key="2">
    <source>
        <dbReference type="Proteomes" id="UP001359559"/>
    </source>
</evidence>
<organism evidence="1 2">
    <name type="scientific">Clitoria ternatea</name>
    <name type="common">Butterfly pea</name>
    <dbReference type="NCBI Taxonomy" id="43366"/>
    <lineage>
        <taxon>Eukaryota</taxon>
        <taxon>Viridiplantae</taxon>
        <taxon>Streptophyta</taxon>
        <taxon>Embryophyta</taxon>
        <taxon>Tracheophyta</taxon>
        <taxon>Spermatophyta</taxon>
        <taxon>Magnoliopsida</taxon>
        <taxon>eudicotyledons</taxon>
        <taxon>Gunneridae</taxon>
        <taxon>Pentapetalae</taxon>
        <taxon>rosids</taxon>
        <taxon>fabids</taxon>
        <taxon>Fabales</taxon>
        <taxon>Fabaceae</taxon>
        <taxon>Papilionoideae</taxon>
        <taxon>50 kb inversion clade</taxon>
        <taxon>NPAAA clade</taxon>
        <taxon>indigoferoid/millettioid clade</taxon>
        <taxon>Phaseoleae</taxon>
        <taxon>Clitoria</taxon>
    </lineage>
</organism>
<protein>
    <submittedName>
        <fullName evidence="1">Uncharacterized protein</fullName>
    </submittedName>
</protein>
<sequence length="137" mass="15683">MEWDGEDWSSLRSNNMMIRRKSASSKVFDETAHNHHTHKEGLSLGNLQKKKLLEAVRAASNYDADIDGTVKIKMTKKELVELLGGIEKQKEPQVINKRKIASSAEQVLFRLMKARDEANNRHQGFWRPVLESIPEVS</sequence>
<reference evidence="1 2" key="1">
    <citation type="submission" date="2024-01" db="EMBL/GenBank/DDBJ databases">
        <title>The genomes of 5 underutilized Papilionoideae crops provide insights into root nodulation and disease resistance.</title>
        <authorList>
            <person name="Yuan L."/>
        </authorList>
    </citation>
    <scope>NUCLEOTIDE SEQUENCE [LARGE SCALE GENOMIC DNA]</scope>
    <source>
        <strain evidence="1">LY-2023</strain>
        <tissue evidence="1">Leaf</tissue>
    </source>
</reference>
<dbReference type="PANTHER" id="PTHR33647:SF10">
    <property type="entry name" value="DUF4228 DOMAIN-CONTAINING PROTEIN"/>
    <property type="match status" value="1"/>
</dbReference>
<dbReference type="PANTHER" id="PTHR33647">
    <property type="entry name" value="OS01G0793900 PROTEIN"/>
    <property type="match status" value="1"/>
</dbReference>